<evidence type="ECO:0000313" key="6">
    <source>
        <dbReference type="Proteomes" id="UP001290861"/>
    </source>
</evidence>
<dbReference type="Gene3D" id="3.40.50.300">
    <property type="entry name" value="P-loop containing nucleotide triphosphate hydrolases"/>
    <property type="match status" value="1"/>
</dbReference>
<dbReference type="InterPro" id="IPR008995">
    <property type="entry name" value="Mo/tungstate-bd_C_term_dom"/>
</dbReference>
<evidence type="ECO:0000256" key="2">
    <source>
        <dbReference type="ARBA" id="ARBA00022741"/>
    </source>
</evidence>
<sequence>MDLKVFAVCKNYGEVQALKYVDLKVETGEFFTLLGPSGCGKTTLLRVIAGLEMADSGMVMLGGESITWKPANERPVNTVFQSYALFPHLTVTENICFGLISRKVPKAEALAKAREMLDLVQLEGFGDRKPDQMSGGQRQRVALARALANEPELLLLDEPMSALDAKLRVQVQIELRQIQQRLEKTFIMVTHDQHEALTVSDRMAVMNVGEVAQMGGVREVYDRPQSKFVADFLQTQNFIEAEKVSDSMIRTPYGDWSVADRVPWHKGTVTVRPENMSVTTDAAACTFRGKVETSLYRGCYQELFLNNGLQVETESVQPFRKGEEVMVNVPEQSVVILND</sequence>
<dbReference type="SUPFAM" id="SSF50331">
    <property type="entry name" value="MOP-like"/>
    <property type="match status" value="1"/>
</dbReference>
<keyword evidence="6" id="KW-1185">Reference proteome</keyword>
<dbReference type="SUPFAM" id="SSF52540">
    <property type="entry name" value="P-loop containing nucleoside triphosphate hydrolases"/>
    <property type="match status" value="1"/>
</dbReference>
<dbReference type="InterPro" id="IPR017871">
    <property type="entry name" value="ABC_transporter-like_CS"/>
</dbReference>
<name>A0ABU5MXR1_9BACT</name>
<evidence type="ECO:0000256" key="1">
    <source>
        <dbReference type="ARBA" id="ARBA00022448"/>
    </source>
</evidence>
<evidence type="ECO:0000313" key="5">
    <source>
        <dbReference type="EMBL" id="MDZ8118964.1"/>
    </source>
</evidence>
<dbReference type="RefSeq" id="WP_322608757.1">
    <property type="nucleotide sequence ID" value="NZ_JARVCO010000010.1"/>
</dbReference>
<dbReference type="PROSITE" id="PS50893">
    <property type="entry name" value="ABC_TRANSPORTER_2"/>
    <property type="match status" value="1"/>
</dbReference>
<organism evidence="5 6">
    <name type="scientific">Pontiella agarivorans</name>
    <dbReference type="NCBI Taxonomy" id="3038953"/>
    <lineage>
        <taxon>Bacteria</taxon>
        <taxon>Pseudomonadati</taxon>
        <taxon>Kiritimatiellota</taxon>
        <taxon>Kiritimatiellia</taxon>
        <taxon>Kiritimatiellales</taxon>
        <taxon>Pontiellaceae</taxon>
        <taxon>Pontiella</taxon>
    </lineage>
</organism>
<dbReference type="EMBL" id="JARVCO010000010">
    <property type="protein sequence ID" value="MDZ8118964.1"/>
    <property type="molecule type" value="Genomic_DNA"/>
</dbReference>
<keyword evidence="1" id="KW-0813">Transport</keyword>
<proteinExistence type="predicted"/>
<dbReference type="SMART" id="SM00382">
    <property type="entry name" value="AAA"/>
    <property type="match status" value="1"/>
</dbReference>
<comment type="caution">
    <text evidence="5">The sequence shown here is derived from an EMBL/GenBank/DDBJ whole genome shotgun (WGS) entry which is preliminary data.</text>
</comment>
<reference evidence="5 6" key="1">
    <citation type="journal article" date="2024" name="Appl. Environ. Microbiol.">
        <title>Pontiella agarivorans sp. nov., a novel marine anaerobic bacterium capable of degrading macroalgal polysaccharides and fixing nitrogen.</title>
        <authorList>
            <person name="Liu N."/>
            <person name="Kivenson V."/>
            <person name="Peng X."/>
            <person name="Cui Z."/>
            <person name="Lankiewicz T.S."/>
            <person name="Gosselin K.M."/>
            <person name="English C.J."/>
            <person name="Blair E.M."/>
            <person name="O'Malley M.A."/>
            <person name="Valentine D.L."/>
        </authorList>
    </citation>
    <scope>NUCLEOTIDE SEQUENCE [LARGE SCALE GENOMIC DNA]</scope>
    <source>
        <strain evidence="5 6">NLcol2</strain>
    </source>
</reference>
<dbReference type="PANTHER" id="PTHR42781:SF4">
    <property type="entry name" value="SPERMIDINE_PUTRESCINE IMPORT ATP-BINDING PROTEIN POTA"/>
    <property type="match status" value="1"/>
</dbReference>
<dbReference type="Pfam" id="PF00005">
    <property type="entry name" value="ABC_tran"/>
    <property type="match status" value="1"/>
</dbReference>
<dbReference type="PROSITE" id="PS00211">
    <property type="entry name" value="ABC_TRANSPORTER_1"/>
    <property type="match status" value="1"/>
</dbReference>
<dbReference type="InterPro" id="IPR050093">
    <property type="entry name" value="ABC_SmlMolc_Importer"/>
</dbReference>
<dbReference type="Pfam" id="PF08402">
    <property type="entry name" value="TOBE_2"/>
    <property type="match status" value="1"/>
</dbReference>
<dbReference type="Proteomes" id="UP001290861">
    <property type="component" value="Unassembled WGS sequence"/>
</dbReference>
<evidence type="ECO:0000256" key="3">
    <source>
        <dbReference type="ARBA" id="ARBA00022840"/>
    </source>
</evidence>
<accession>A0ABU5MXR1</accession>
<dbReference type="PANTHER" id="PTHR42781">
    <property type="entry name" value="SPERMIDINE/PUTRESCINE IMPORT ATP-BINDING PROTEIN POTA"/>
    <property type="match status" value="1"/>
</dbReference>
<protein>
    <submittedName>
        <fullName evidence="5">ABC transporter ATP-binding protein</fullName>
    </submittedName>
</protein>
<evidence type="ECO:0000259" key="4">
    <source>
        <dbReference type="PROSITE" id="PS50893"/>
    </source>
</evidence>
<dbReference type="InterPro" id="IPR027417">
    <property type="entry name" value="P-loop_NTPase"/>
</dbReference>
<dbReference type="GO" id="GO:0005524">
    <property type="term" value="F:ATP binding"/>
    <property type="evidence" value="ECO:0007669"/>
    <property type="project" value="UniProtKB-KW"/>
</dbReference>
<dbReference type="InterPro" id="IPR003439">
    <property type="entry name" value="ABC_transporter-like_ATP-bd"/>
</dbReference>
<gene>
    <name evidence="5" type="ORF">P9H32_10020</name>
</gene>
<dbReference type="InterPro" id="IPR013611">
    <property type="entry name" value="Transp-assoc_OB_typ2"/>
</dbReference>
<dbReference type="InterPro" id="IPR003593">
    <property type="entry name" value="AAA+_ATPase"/>
</dbReference>
<keyword evidence="2" id="KW-0547">Nucleotide-binding</keyword>
<keyword evidence="3 5" id="KW-0067">ATP-binding</keyword>
<feature type="domain" description="ABC transporter" evidence="4">
    <location>
        <begin position="3"/>
        <end position="233"/>
    </location>
</feature>